<dbReference type="EMBL" id="AP022588">
    <property type="protein sequence ID" value="BBY31651.1"/>
    <property type="molecule type" value="Genomic_DNA"/>
</dbReference>
<dbReference type="AlphaFoldDB" id="A0A7I7QZ88"/>
<accession>A0A7I7QZ88</accession>
<sequence>MRPIIGTEAIDGGHLTRGQLRWNYIALYPNVYFPRDRVVVDLDRARAAWLWTGRRSVVAGRAAAGMYGAAKAMTCQPVELISAHARSRPGVVVRNERIGDDEVRLIAGTPVTSAARTALDVARHLETDESVPLLDALLAVADLDVEDAYALMKRYPRARGLPRARAALWLADGKSRCPEESRLRVRLVNAGLPRPRVGIVLGDGIGGAALGMGWDRWKVGVSHRGAHDGGNDPARATREALHHYTVQRLGWMEVQAMPFDSSRDVLFRVRAAIRSRSR</sequence>
<protein>
    <recommendedName>
        <fullName evidence="3">AbiEi antitoxin C-terminal domain-containing protein</fullName>
    </recommendedName>
</protein>
<gene>
    <name evidence="1" type="ORF">MSEDJ_57470</name>
</gene>
<organism evidence="1 2">
    <name type="scientific">Mycolicibacterium sediminis</name>
    <dbReference type="NCBI Taxonomy" id="1286180"/>
    <lineage>
        <taxon>Bacteria</taxon>
        <taxon>Bacillati</taxon>
        <taxon>Actinomycetota</taxon>
        <taxon>Actinomycetes</taxon>
        <taxon>Mycobacteriales</taxon>
        <taxon>Mycobacteriaceae</taxon>
        <taxon>Mycolicibacterium</taxon>
    </lineage>
</organism>
<evidence type="ECO:0000313" key="2">
    <source>
        <dbReference type="Proteomes" id="UP000467193"/>
    </source>
</evidence>
<dbReference type="RefSeq" id="WP_163801101.1">
    <property type="nucleotide sequence ID" value="NZ_AP022588.1"/>
</dbReference>
<proteinExistence type="predicted"/>
<name>A0A7I7QZ88_9MYCO</name>
<evidence type="ECO:0000313" key="1">
    <source>
        <dbReference type="EMBL" id="BBY31651.1"/>
    </source>
</evidence>
<keyword evidence="2" id="KW-1185">Reference proteome</keyword>
<reference evidence="1 2" key="1">
    <citation type="journal article" date="2019" name="Emerg. Microbes Infect.">
        <title>Comprehensive subspecies identification of 175 nontuberculous mycobacteria species based on 7547 genomic profiles.</title>
        <authorList>
            <person name="Matsumoto Y."/>
            <person name="Kinjo T."/>
            <person name="Motooka D."/>
            <person name="Nabeya D."/>
            <person name="Jung N."/>
            <person name="Uechi K."/>
            <person name="Horii T."/>
            <person name="Iida T."/>
            <person name="Fujita J."/>
            <person name="Nakamura S."/>
        </authorList>
    </citation>
    <scope>NUCLEOTIDE SEQUENCE [LARGE SCALE GENOMIC DNA]</scope>
    <source>
        <strain evidence="1 2">JCM 17899</strain>
    </source>
</reference>
<evidence type="ECO:0008006" key="3">
    <source>
        <dbReference type="Google" id="ProtNLM"/>
    </source>
</evidence>
<dbReference type="Proteomes" id="UP000467193">
    <property type="component" value="Chromosome"/>
</dbReference>
<dbReference type="KEGG" id="msei:MSEDJ_57470"/>